<dbReference type="eggNOG" id="COG3191">
    <property type="taxonomic scope" value="Bacteria"/>
</dbReference>
<organism evidence="2 3">
    <name type="scientific">Hyphomonas pacifica</name>
    <dbReference type="NCBI Taxonomy" id="1280941"/>
    <lineage>
        <taxon>Bacteria</taxon>
        <taxon>Pseudomonadati</taxon>
        <taxon>Pseudomonadota</taxon>
        <taxon>Alphaproteobacteria</taxon>
        <taxon>Hyphomonadales</taxon>
        <taxon>Hyphomonadaceae</taxon>
        <taxon>Hyphomonas</taxon>
    </lineage>
</organism>
<dbReference type="PANTHER" id="PTHR36512:SF3">
    <property type="entry name" value="BLR5678 PROTEIN"/>
    <property type="match status" value="1"/>
</dbReference>
<dbReference type="GO" id="GO:0004177">
    <property type="term" value="F:aminopeptidase activity"/>
    <property type="evidence" value="ECO:0007669"/>
    <property type="project" value="TreeGrafter"/>
</dbReference>
<proteinExistence type="inferred from homology"/>
<dbReference type="InterPro" id="IPR005321">
    <property type="entry name" value="Peptidase_S58_DmpA"/>
</dbReference>
<dbReference type="Proteomes" id="UP000249123">
    <property type="component" value="Unassembled WGS sequence"/>
</dbReference>
<dbReference type="SUPFAM" id="SSF56266">
    <property type="entry name" value="DmpA/ArgJ-like"/>
    <property type="match status" value="1"/>
</dbReference>
<dbReference type="OrthoDB" id="9808347at2"/>
<keyword evidence="3" id="KW-1185">Reference proteome</keyword>
<comment type="caution">
    <text evidence="2">The sequence shown here is derived from an EMBL/GenBank/DDBJ whole genome shotgun (WGS) entry which is preliminary data.</text>
</comment>
<dbReference type="AlphaFoldDB" id="A0A062TZG3"/>
<dbReference type="RefSeq" id="WP_034826366.1">
    <property type="nucleotide sequence ID" value="NZ_AWFA01000020.1"/>
</dbReference>
<evidence type="ECO:0000313" key="3">
    <source>
        <dbReference type="Proteomes" id="UP000249123"/>
    </source>
</evidence>
<accession>A0A062TZG3</accession>
<comment type="similarity">
    <text evidence="1">Belongs to the peptidase S58 family.</text>
</comment>
<dbReference type="CDD" id="cd02252">
    <property type="entry name" value="nylC_like"/>
    <property type="match status" value="1"/>
</dbReference>
<reference evidence="2 3" key="1">
    <citation type="submission" date="2013-04" db="EMBL/GenBank/DDBJ databases">
        <title>Hyphomonas sp. T24B3 Genome Sequencing.</title>
        <authorList>
            <person name="Lai Q."/>
            <person name="Shao Z."/>
        </authorList>
    </citation>
    <scope>NUCLEOTIDE SEQUENCE [LARGE SCALE GENOMIC DNA]</scope>
    <source>
        <strain evidence="2 3">T24B3</strain>
    </source>
</reference>
<dbReference type="InterPro" id="IPR016117">
    <property type="entry name" value="ArgJ-like_dom_sf"/>
</dbReference>
<name>A0A062TZG3_9PROT</name>
<gene>
    <name evidence="2" type="ORF">HY3_13105</name>
</gene>
<evidence type="ECO:0000313" key="2">
    <source>
        <dbReference type="EMBL" id="RAN33484.1"/>
    </source>
</evidence>
<dbReference type="Gene3D" id="3.60.70.12">
    <property type="entry name" value="L-amino peptidase D-ALA esterase/amidase"/>
    <property type="match status" value="1"/>
</dbReference>
<dbReference type="PANTHER" id="PTHR36512">
    <property type="entry name" value="D-AMINOPEPTIDASE"/>
    <property type="match status" value="1"/>
</dbReference>
<sequence>MTAPGKRNLITDVSGILVGQAEDSAVRTGVTVIVPDRPAIAAVCIAGGGPGTRETDLLTGGRLVEGVDAICLSGGSAFGLAAADGVASGLKTDGRGFSLVAREGVPATPIVPAAILYDLANGGDKNWGQASPYAGLGLDAYRDAGSSFLLGRAGAGYGALAGVHAGGTGSASIMTDDGITVGALAGVNCFGSVRMPGTDAYWAWPYELNGEFGGARPPADFVMDPEDWGGAKVNPALGQNTTIACIATDLSLTQEEARRVAQMALSGFSRAIRPVFAPFDGDAVFVLSTGRVDMPENWPLMVARVGELAASTLARAIARGVHEANQEQDV</sequence>
<evidence type="ECO:0000256" key="1">
    <source>
        <dbReference type="ARBA" id="ARBA00007068"/>
    </source>
</evidence>
<protein>
    <submittedName>
        <fullName evidence="2">Uncharacterized protein</fullName>
    </submittedName>
</protein>
<dbReference type="EMBL" id="AWFB01000020">
    <property type="protein sequence ID" value="RAN33484.1"/>
    <property type="molecule type" value="Genomic_DNA"/>
</dbReference>
<accession>A0A328K0B3</accession>
<dbReference type="Pfam" id="PF03576">
    <property type="entry name" value="Peptidase_S58"/>
    <property type="match status" value="1"/>
</dbReference>